<feature type="signal peptide" evidence="2">
    <location>
        <begin position="1"/>
        <end position="23"/>
    </location>
</feature>
<dbReference type="Pfam" id="PF01298">
    <property type="entry name" value="TbpB_B_D"/>
    <property type="match status" value="1"/>
</dbReference>
<dbReference type="RefSeq" id="WP_132968197.1">
    <property type="nucleotide sequence ID" value="NZ_LEKL01000045.1"/>
</dbReference>
<reference evidence="4 6" key="1">
    <citation type="submission" date="2019-03" db="EMBL/GenBank/DDBJ databases">
        <title>Genomic Encyclopedia of Type Strains, Phase IV (KMG-IV): sequencing the most valuable type-strain genomes for metagenomic binning, comparative biology and taxonomic classification.</title>
        <authorList>
            <person name="Goeker M."/>
        </authorList>
    </citation>
    <scope>NUCLEOTIDE SEQUENCE [LARGE SCALE GENOMIC DNA]</scope>
    <source>
        <strain evidence="4 6">DSM 28140</strain>
    </source>
</reference>
<evidence type="ECO:0000313" key="6">
    <source>
        <dbReference type="Proteomes" id="UP000294619"/>
    </source>
</evidence>
<dbReference type="Proteomes" id="UP000305526">
    <property type="component" value="Unassembled WGS sequence"/>
</dbReference>
<dbReference type="PROSITE" id="PS51257">
    <property type="entry name" value="PROKAR_LIPOPROTEIN"/>
    <property type="match status" value="1"/>
</dbReference>
<feature type="domain" description="Transferrin-binding protein B C-lobe/N-lobe beta-barrel" evidence="3">
    <location>
        <begin position="195"/>
        <end position="327"/>
    </location>
</feature>
<dbReference type="AlphaFoldDB" id="A0A4R3XVD5"/>
<evidence type="ECO:0000256" key="1">
    <source>
        <dbReference type="SAM" id="MobiDB-lite"/>
    </source>
</evidence>
<organism evidence="4 6">
    <name type="scientific">Testudinibacter aquarius</name>
    <dbReference type="NCBI Taxonomy" id="1524974"/>
    <lineage>
        <taxon>Bacteria</taxon>
        <taxon>Pseudomonadati</taxon>
        <taxon>Pseudomonadota</taxon>
        <taxon>Gammaproteobacteria</taxon>
        <taxon>Pasteurellales</taxon>
        <taxon>Pasteurellaceae</taxon>
        <taxon>Testudinibacter</taxon>
    </lineage>
</organism>
<dbReference type="SUPFAM" id="SSF56925">
    <property type="entry name" value="OMPA-like"/>
    <property type="match status" value="1"/>
</dbReference>
<sequence>MKKQQQIKLGLTALSLLVLTACGGGGGDSSSSETPAPINPTSSEQPATPAQTTPAQPATPTETPTTPAQPQPQPQPQPTTPTPSEPSNPVEVKPLLSGAGFNYAADKTKPANTKSFTTISDNLNEVVIDGQKFNVIPNTNNIDITTISTVWLSDNIKSICCGTRTNIKSVKIGDFMAGDQIYAFYNGAVTPESNVPQKGTMRYSGGERDTIRFISMGDEKVRGYFPEGDVELTADFDNKAIKGSAFNEAILLEGAISGAAISGTAVFNENATIRLDDDTEHNALTILQINEGERVAPLNGAFFGEKAEEIAGEAHNGKWGVVFAAEQQK</sequence>
<feature type="compositionally biased region" description="Pro residues" evidence="1">
    <location>
        <begin position="67"/>
        <end position="86"/>
    </location>
</feature>
<comment type="caution">
    <text evidence="4">The sequence shown here is derived from an EMBL/GenBank/DDBJ whole genome shotgun (WGS) entry which is preliminary data.</text>
</comment>
<feature type="region of interest" description="Disordered" evidence="1">
    <location>
        <begin position="20"/>
        <end position="94"/>
    </location>
</feature>
<evidence type="ECO:0000313" key="5">
    <source>
        <dbReference type="EMBL" id="TNG89974.1"/>
    </source>
</evidence>
<accession>A0A4R3XVD5</accession>
<name>A0A4R3XVD5_9PAST</name>
<protein>
    <submittedName>
        <fullName evidence="4">Transferrin binding protein</fullName>
    </submittedName>
    <submittedName>
        <fullName evidence="5">Transferrin-binding protein-like solute binding protein</fullName>
    </submittedName>
</protein>
<feature type="chain" id="PRO_5020864248" evidence="2">
    <location>
        <begin position="24"/>
        <end position="329"/>
    </location>
</feature>
<dbReference type="InterPro" id="IPR011250">
    <property type="entry name" value="OMP/PagP_B-barrel"/>
</dbReference>
<proteinExistence type="predicted"/>
<dbReference type="Proteomes" id="UP000294619">
    <property type="component" value="Unassembled WGS sequence"/>
</dbReference>
<keyword evidence="2" id="KW-0732">Signal</keyword>
<dbReference type="InterPro" id="IPR001677">
    <property type="entry name" value="TbpB_B_D"/>
</dbReference>
<gene>
    <name evidence="4" type="ORF">EDC16_11811</name>
    <name evidence="5" type="ORF">FHQ21_09590</name>
</gene>
<evidence type="ECO:0000259" key="3">
    <source>
        <dbReference type="Pfam" id="PF01298"/>
    </source>
</evidence>
<feature type="compositionally biased region" description="Low complexity" evidence="1">
    <location>
        <begin position="45"/>
        <end position="66"/>
    </location>
</feature>
<reference evidence="5 7" key="2">
    <citation type="submission" date="2019-05" db="EMBL/GenBank/DDBJ databases">
        <title>Pasteurellaceae isolates from reptiles.</title>
        <authorList>
            <person name="Bojesen A.M."/>
            <person name="Lund E."/>
        </authorList>
    </citation>
    <scope>NUCLEOTIDE SEQUENCE [LARGE SCALE GENOMIC DNA]</scope>
    <source>
        <strain evidence="5 7">ELNT2x</strain>
    </source>
</reference>
<dbReference type="EMBL" id="SMCP01000018">
    <property type="protein sequence ID" value="TCV82942.1"/>
    <property type="molecule type" value="Genomic_DNA"/>
</dbReference>
<dbReference type="EMBL" id="VDGV01000087">
    <property type="protein sequence ID" value="TNG89974.1"/>
    <property type="molecule type" value="Genomic_DNA"/>
</dbReference>
<dbReference type="Gene3D" id="2.40.160.90">
    <property type="match status" value="1"/>
</dbReference>
<evidence type="ECO:0000313" key="4">
    <source>
        <dbReference type="EMBL" id="TCV82942.1"/>
    </source>
</evidence>
<evidence type="ECO:0000313" key="7">
    <source>
        <dbReference type="Proteomes" id="UP000305526"/>
    </source>
</evidence>
<keyword evidence="7" id="KW-1185">Reference proteome</keyword>
<evidence type="ECO:0000256" key="2">
    <source>
        <dbReference type="SAM" id="SignalP"/>
    </source>
</evidence>